<evidence type="ECO:0000256" key="1">
    <source>
        <dbReference type="SAM" id="MobiDB-lite"/>
    </source>
</evidence>
<evidence type="ECO:0000313" key="2">
    <source>
        <dbReference type="EMBL" id="MST85608.1"/>
    </source>
</evidence>
<comment type="caution">
    <text evidence="2">The sequence shown here is derived from an EMBL/GenBank/DDBJ whole genome shotgun (WGS) entry which is preliminary data.</text>
</comment>
<dbReference type="EMBL" id="VUNG01000043">
    <property type="protein sequence ID" value="MST85608.1"/>
    <property type="molecule type" value="Genomic_DNA"/>
</dbReference>
<feature type="region of interest" description="Disordered" evidence="1">
    <location>
        <begin position="152"/>
        <end position="176"/>
    </location>
</feature>
<evidence type="ECO:0000313" key="3">
    <source>
        <dbReference type="Proteomes" id="UP000438914"/>
    </source>
</evidence>
<feature type="compositionally biased region" description="Polar residues" evidence="1">
    <location>
        <begin position="158"/>
        <end position="176"/>
    </location>
</feature>
<gene>
    <name evidence="2" type="ORF">FYJ73_13195</name>
</gene>
<keyword evidence="3" id="KW-1185">Reference proteome</keyword>
<dbReference type="AlphaFoldDB" id="A0A7K0KI70"/>
<protein>
    <submittedName>
        <fullName evidence="2">Uncharacterized protein</fullName>
    </submittedName>
</protein>
<dbReference type="Proteomes" id="UP000438914">
    <property type="component" value="Unassembled WGS sequence"/>
</dbReference>
<name>A0A7K0KI70_9BACT</name>
<proteinExistence type="predicted"/>
<accession>A0A7K0KI70</accession>
<dbReference type="RefSeq" id="WP_154535191.1">
    <property type="nucleotide sequence ID" value="NZ_VUNG01000043.1"/>
</dbReference>
<sequence length="176" mass="19981">MNEERHEEIMNAISNLSAQFSELLREFKKRGELLHEADDVTLSTNDLIDVLGVSKATLNRLRQRRTIPFRYISANQVVYPYRELVREIMMGRITFKGLSKMDALQRLQAFRETISLHCITPNTPGNQVVDQDLGLHISMADPNLKSEVKAVPFRKPQPSGTETAKISTASKNGKRT</sequence>
<reference evidence="2 3" key="1">
    <citation type="submission" date="2019-08" db="EMBL/GenBank/DDBJ databases">
        <title>In-depth cultivation of the pig gut microbiome towards novel bacterial diversity and tailored functional studies.</title>
        <authorList>
            <person name="Wylensek D."/>
            <person name="Hitch T.C.A."/>
            <person name="Clavel T."/>
        </authorList>
    </citation>
    <scope>NUCLEOTIDE SEQUENCE [LARGE SCALE GENOMIC DNA]</scope>
    <source>
        <strain evidence="2 3">LKV-178-WT-2A</strain>
    </source>
</reference>
<organism evidence="2 3">
    <name type="scientific">Hallella mizrahii</name>
    <dbReference type="NCBI Taxonomy" id="2606637"/>
    <lineage>
        <taxon>Bacteria</taxon>
        <taxon>Pseudomonadati</taxon>
        <taxon>Bacteroidota</taxon>
        <taxon>Bacteroidia</taxon>
        <taxon>Bacteroidales</taxon>
        <taxon>Prevotellaceae</taxon>
        <taxon>Hallella</taxon>
    </lineage>
</organism>